<protein>
    <submittedName>
        <fullName evidence="14">Uncharacterized protein</fullName>
    </submittedName>
</protein>
<dbReference type="InterPro" id="IPR050440">
    <property type="entry name" value="Laminin/Netrin_ECM"/>
</dbReference>
<dbReference type="CDD" id="cd00055">
    <property type="entry name" value="EGF_Lam"/>
    <property type="match status" value="1"/>
</dbReference>
<accession>A0A7J7EW40</accession>
<comment type="caution">
    <text evidence="10">Lacks conserved residue(s) required for the propagation of feature annotation.</text>
</comment>
<proteinExistence type="predicted"/>
<keyword evidence="7 10" id="KW-1015">Disulfide bond</keyword>
<dbReference type="GO" id="GO:0005576">
    <property type="term" value="C:extracellular region"/>
    <property type="evidence" value="ECO:0007669"/>
    <property type="project" value="UniProtKB-ARBA"/>
</dbReference>
<feature type="disulfide bond" evidence="10">
    <location>
        <begin position="303"/>
        <end position="312"/>
    </location>
</feature>
<dbReference type="InterPro" id="IPR000034">
    <property type="entry name" value="Laminin_IV"/>
</dbReference>
<dbReference type="AlphaFoldDB" id="A0A7J7EW40"/>
<organism evidence="14 15">
    <name type="scientific">Diceros bicornis minor</name>
    <name type="common">South-central black rhinoceros</name>
    <dbReference type="NCBI Taxonomy" id="77932"/>
    <lineage>
        <taxon>Eukaryota</taxon>
        <taxon>Metazoa</taxon>
        <taxon>Chordata</taxon>
        <taxon>Craniata</taxon>
        <taxon>Vertebrata</taxon>
        <taxon>Euteleostomi</taxon>
        <taxon>Mammalia</taxon>
        <taxon>Eutheria</taxon>
        <taxon>Laurasiatheria</taxon>
        <taxon>Perissodactyla</taxon>
        <taxon>Rhinocerotidae</taxon>
        <taxon>Diceros</taxon>
    </lineage>
</organism>
<name>A0A7J7EW40_DICBM</name>
<evidence type="ECO:0000256" key="9">
    <source>
        <dbReference type="ARBA" id="ARBA00023292"/>
    </source>
</evidence>
<keyword evidence="5" id="KW-0677">Repeat</keyword>
<dbReference type="GO" id="GO:0005201">
    <property type="term" value="F:extracellular matrix structural constituent"/>
    <property type="evidence" value="ECO:0007669"/>
    <property type="project" value="TreeGrafter"/>
</dbReference>
<evidence type="ECO:0000313" key="14">
    <source>
        <dbReference type="EMBL" id="KAF5920032.1"/>
    </source>
</evidence>
<reference evidence="14 15" key="1">
    <citation type="journal article" date="2020" name="Mol. Biol. Evol.">
        <title>Interspecific Gene Flow and the Evolution of Specialization in Black and White Rhinoceros.</title>
        <authorList>
            <person name="Moodley Y."/>
            <person name="Westbury M.V."/>
            <person name="Russo I.M."/>
            <person name="Gopalakrishnan S."/>
            <person name="Rakotoarivelo A."/>
            <person name="Olsen R.A."/>
            <person name="Prost S."/>
            <person name="Tunstall T."/>
            <person name="Ryder O.A."/>
            <person name="Dalen L."/>
            <person name="Bruford M.W."/>
        </authorList>
    </citation>
    <scope>NUCLEOTIDE SEQUENCE [LARGE SCALE GENOMIC DNA]</scope>
    <source>
        <strain evidence="14">SBR-YM</strain>
        <tissue evidence="14">Skin</tissue>
    </source>
</reference>
<evidence type="ECO:0000256" key="1">
    <source>
        <dbReference type="ARBA" id="ARBA00004302"/>
    </source>
</evidence>
<evidence type="ECO:0000256" key="2">
    <source>
        <dbReference type="ARBA" id="ARBA00022525"/>
    </source>
</evidence>
<dbReference type="Gene3D" id="2.10.25.10">
    <property type="entry name" value="Laminin"/>
    <property type="match status" value="2"/>
</dbReference>
<evidence type="ECO:0000256" key="3">
    <source>
        <dbReference type="ARBA" id="ARBA00022530"/>
    </source>
</evidence>
<evidence type="ECO:0000259" key="12">
    <source>
        <dbReference type="PROSITE" id="PS50027"/>
    </source>
</evidence>
<evidence type="ECO:0000256" key="7">
    <source>
        <dbReference type="ARBA" id="ARBA00023157"/>
    </source>
</evidence>
<evidence type="ECO:0000256" key="6">
    <source>
        <dbReference type="ARBA" id="ARBA00022869"/>
    </source>
</evidence>
<dbReference type="Pfam" id="PF00052">
    <property type="entry name" value="Laminin_B"/>
    <property type="match status" value="1"/>
</dbReference>
<dbReference type="InterPro" id="IPR009030">
    <property type="entry name" value="Growth_fac_rcpt_cys_sf"/>
</dbReference>
<dbReference type="GO" id="GO:0005604">
    <property type="term" value="C:basement membrane"/>
    <property type="evidence" value="ECO:0007669"/>
    <property type="project" value="UniProtKB-SubCell"/>
</dbReference>
<keyword evidence="3" id="KW-0272">Extracellular matrix</keyword>
<evidence type="ECO:0000256" key="11">
    <source>
        <dbReference type="SAM" id="MobiDB-lite"/>
    </source>
</evidence>
<dbReference type="Pfam" id="PF24973">
    <property type="entry name" value="EGF_LMN_ATRN"/>
    <property type="match status" value="1"/>
</dbReference>
<feature type="region of interest" description="Disordered" evidence="11">
    <location>
        <begin position="1"/>
        <end position="22"/>
    </location>
</feature>
<dbReference type="PROSITE" id="PS50027">
    <property type="entry name" value="EGF_LAM_2"/>
    <property type="match status" value="1"/>
</dbReference>
<keyword evidence="6" id="KW-0084">Basement membrane</keyword>
<evidence type="ECO:0000256" key="10">
    <source>
        <dbReference type="PROSITE-ProRule" id="PRU00460"/>
    </source>
</evidence>
<evidence type="ECO:0000256" key="8">
    <source>
        <dbReference type="ARBA" id="ARBA00023180"/>
    </source>
</evidence>
<dbReference type="InterPro" id="IPR002049">
    <property type="entry name" value="LE_dom"/>
</dbReference>
<dbReference type="PROSITE" id="PS01248">
    <property type="entry name" value="EGF_LAM_1"/>
    <property type="match status" value="1"/>
</dbReference>
<dbReference type="PROSITE" id="PS51115">
    <property type="entry name" value="LAMININ_IVA"/>
    <property type="match status" value="1"/>
</dbReference>
<gene>
    <name evidence="14" type="ORF">HPG69_014398</name>
</gene>
<dbReference type="InterPro" id="IPR056863">
    <property type="entry name" value="LMN_ATRN_NET-like_EGF"/>
</dbReference>
<feature type="domain" description="Laminin IV type A" evidence="13">
    <location>
        <begin position="1"/>
        <end position="232"/>
    </location>
</feature>
<dbReference type="GO" id="GO:0009888">
    <property type="term" value="P:tissue development"/>
    <property type="evidence" value="ECO:0007669"/>
    <property type="project" value="TreeGrafter"/>
</dbReference>
<evidence type="ECO:0000259" key="13">
    <source>
        <dbReference type="PROSITE" id="PS51115"/>
    </source>
</evidence>
<dbReference type="SUPFAM" id="SSF57196">
    <property type="entry name" value="EGF/Laminin"/>
    <property type="match status" value="1"/>
</dbReference>
<keyword evidence="2" id="KW-0964">Secreted</keyword>
<evidence type="ECO:0000256" key="4">
    <source>
        <dbReference type="ARBA" id="ARBA00022729"/>
    </source>
</evidence>
<evidence type="ECO:0000256" key="5">
    <source>
        <dbReference type="ARBA" id="ARBA00022737"/>
    </source>
</evidence>
<dbReference type="GO" id="GO:0007411">
    <property type="term" value="P:axon guidance"/>
    <property type="evidence" value="ECO:0007669"/>
    <property type="project" value="TreeGrafter"/>
</dbReference>
<keyword evidence="15" id="KW-1185">Reference proteome</keyword>
<dbReference type="PANTHER" id="PTHR10574:SF291">
    <property type="entry name" value="LAMININ SUBUNIT ALPHA-2"/>
    <property type="match status" value="1"/>
</dbReference>
<keyword evidence="8" id="KW-0325">Glycoprotein</keyword>
<keyword evidence="4" id="KW-0732">Signal</keyword>
<comment type="subcellular location">
    <subcellularLocation>
        <location evidence="1">Secreted</location>
        <location evidence="1">Extracellular space</location>
        <location evidence="1">Extracellular matrix</location>
        <location evidence="1">Basement membrane</location>
    </subcellularLocation>
</comment>
<dbReference type="PANTHER" id="PTHR10574">
    <property type="entry name" value="NETRIN/LAMININ-RELATED"/>
    <property type="match status" value="1"/>
</dbReference>
<evidence type="ECO:0000313" key="15">
    <source>
        <dbReference type="Proteomes" id="UP000551758"/>
    </source>
</evidence>
<keyword evidence="9 10" id="KW-0424">Laminin EGF-like domain</keyword>
<dbReference type="SMART" id="SM00281">
    <property type="entry name" value="LamB"/>
    <property type="match status" value="1"/>
</dbReference>
<dbReference type="SMART" id="SM00180">
    <property type="entry name" value="EGF_Lam"/>
    <property type="match status" value="1"/>
</dbReference>
<comment type="caution">
    <text evidence="14">The sequence shown here is derived from an EMBL/GenBank/DDBJ whole genome shotgun (WGS) entry which is preliminary data.</text>
</comment>
<dbReference type="GO" id="GO:0009887">
    <property type="term" value="P:animal organ morphogenesis"/>
    <property type="evidence" value="ECO:0007669"/>
    <property type="project" value="TreeGrafter"/>
</dbReference>
<feature type="domain" description="Laminin EGF-like" evidence="12">
    <location>
        <begin position="284"/>
        <end position="333"/>
    </location>
</feature>
<dbReference type="FunFam" id="2.10.25.10:FF:000106">
    <property type="entry name" value="Heparan sulfate proteoglycan 2"/>
    <property type="match status" value="1"/>
</dbReference>
<dbReference type="EMBL" id="JACDTQ010002174">
    <property type="protein sequence ID" value="KAF5920032.1"/>
    <property type="molecule type" value="Genomic_DNA"/>
</dbReference>
<dbReference type="Proteomes" id="UP000551758">
    <property type="component" value="Unassembled WGS sequence"/>
</dbReference>
<sequence length="344" mass="38331">MEEEEKKIEEEEEEEEEEKKETRIQLSSLLTAAGGQLTFTISYDLEGQEDDSERVLQLMIILEGNDLRISTAQDEVYLQPSEEHIHVLSLKEESFTIHGTNFPVSRKEFMTVLANLQRVLIQITYSLGMDATFSLRHLRNCGSRSKCQCQFCTSCSLQKNPYKGVFDDYRNSVDSILLPFEINNTVKYNLFDGKYSKTKILRIILLNKLSSVSLESAVPYPTDGSIAAAVEVCQCPPGYTGSSCEKRHQANASSNLIPANNAKSCWPRHRRVNGTIFGGICEPCQCFGHAESCDDVTGECLNCKDHTGGPYCDKCLPGFYGDPSKGTSEDCQPCACPLNIPSNK</sequence>
<dbReference type="SUPFAM" id="SSF57184">
    <property type="entry name" value="Growth factor receptor domain"/>
    <property type="match status" value="1"/>
</dbReference>